<dbReference type="RefSeq" id="WP_058025355.1">
    <property type="nucleotide sequence ID" value="NZ_LNDJ01000090.1"/>
</dbReference>
<sequence length="683" mass="74585">MHNRLSPLTISVVAALTLLTGSQTFAEAQYGDYGKETALTLARDYAGRYTGSDKEIGAANYMQQRMNIDGSNNQVDRQTFDFVAPRGLFRGQTLTSNNIIVTQKGVADTNKTLFVGAHYDSAVAYPNYQNLEALDDNASGSGVLTELTRNLNGIDTEHNIQFVAFGAEEGGLNGSKAFVDQLTDEEKSTALGMINLDSLITGDKMYANAGRNAYDDDGNEVAANVGLRENALRIAKELGITLEVNPAIIAPGSTEPYEPYGVGCCSDQESFDNVMPVVGFEATNWALEPDYDGYTQTENPNIPGGYTWHNPELDNEEVLIAAFGEERITQRMRDYSRIISRLIVEQTNADIIATNKSALNLQNRMGAALKDSATDSHSAILERANALALPAIDNNDTFDASRAQVWVDGSQSYVDSDNVQEGARANIGIYGEYVVQPSWRVGAGLKAANHNNKNVENGIKKDTSYGIQAYSLLGGKNTAWWNTTSVSLSKHDLDVDSTVRLDGNNGINIINNSERGNTDADVFSAYNELGYNFLIKKNIAHGAFLGLNYSDTDIDGYTSGNANSRTALKIDSTSSEAWDSEIGYQLQYGFDLMGTPAKLQSKLAYVHVIEDGLVDRLSTRSFADGQKRDISITQADKDDDYGRFELSVSNKVHNNVYAYLNGDTTFARDDKDSSVQLGLQYQF</sequence>
<gene>
    <name evidence="9" type="ORF">AS194_10685</name>
</gene>
<dbReference type="AlphaFoldDB" id="A0A0T6DQ21"/>
<evidence type="ECO:0000256" key="5">
    <source>
        <dbReference type="ARBA" id="ARBA00022801"/>
    </source>
</evidence>
<dbReference type="PANTHER" id="PTHR12147:SF56">
    <property type="entry name" value="AMINOPEPTIDASE YDR415C-RELATED"/>
    <property type="match status" value="1"/>
</dbReference>
<keyword evidence="10" id="KW-1185">Reference proteome</keyword>
<evidence type="ECO:0000313" key="10">
    <source>
        <dbReference type="Proteomes" id="UP000051202"/>
    </source>
</evidence>
<comment type="caution">
    <text evidence="9">The sequence shown here is derived from an EMBL/GenBank/DDBJ whole genome shotgun (WGS) entry which is preliminary data.</text>
</comment>
<evidence type="ECO:0000256" key="4">
    <source>
        <dbReference type="ARBA" id="ARBA00022729"/>
    </source>
</evidence>
<dbReference type="Proteomes" id="UP000051202">
    <property type="component" value="Unassembled WGS sequence"/>
</dbReference>
<evidence type="ECO:0000256" key="3">
    <source>
        <dbReference type="ARBA" id="ARBA00022723"/>
    </source>
</evidence>
<dbReference type="GO" id="GO:0006508">
    <property type="term" value="P:proteolysis"/>
    <property type="evidence" value="ECO:0007669"/>
    <property type="project" value="UniProtKB-KW"/>
</dbReference>
<evidence type="ECO:0000313" key="9">
    <source>
        <dbReference type="EMBL" id="KRU21874.1"/>
    </source>
</evidence>
<evidence type="ECO:0000256" key="7">
    <source>
        <dbReference type="SAM" id="SignalP"/>
    </source>
</evidence>
<dbReference type="EMBL" id="LNDJ01000090">
    <property type="protein sequence ID" value="KRU21874.1"/>
    <property type="molecule type" value="Genomic_DNA"/>
</dbReference>
<keyword evidence="5" id="KW-0378">Hydrolase</keyword>
<dbReference type="SMART" id="SM00869">
    <property type="entry name" value="Autotransporter"/>
    <property type="match status" value="1"/>
</dbReference>
<dbReference type="PROSITE" id="PS51208">
    <property type="entry name" value="AUTOTRANSPORTER"/>
    <property type="match status" value="1"/>
</dbReference>
<accession>A0A0T6DQ21</accession>
<dbReference type="InterPro" id="IPR007484">
    <property type="entry name" value="Peptidase_M28"/>
</dbReference>
<protein>
    <recommendedName>
        <fullName evidence="8">Autotransporter domain-containing protein</fullName>
    </recommendedName>
</protein>
<dbReference type="InterPro" id="IPR045175">
    <property type="entry name" value="M28_fam"/>
</dbReference>
<keyword evidence="3" id="KW-0479">Metal-binding</keyword>
<feature type="domain" description="Autotransporter" evidence="8">
    <location>
        <begin position="398"/>
        <end position="683"/>
    </location>
</feature>
<dbReference type="SUPFAM" id="SSF53187">
    <property type="entry name" value="Zn-dependent exopeptidases"/>
    <property type="match status" value="1"/>
</dbReference>
<evidence type="ECO:0000256" key="2">
    <source>
        <dbReference type="ARBA" id="ARBA00022670"/>
    </source>
</evidence>
<evidence type="ECO:0000259" key="8">
    <source>
        <dbReference type="PROSITE" id="PS51208"/>
    </source>
</evidence>
<dbReference type="GO" id="GO:0004177">
    <property type="term" value="F:aminopeptidase activity"/>
    <property type="evidence" value="ECO:0007669"/>
    <property type="project" value="UniProtKB-KW"/>
</dbReference>
<keyword evidence="4 7" id="KW-0732">Signal</keyword>
<keyword evidence="6" id="KW-0862">Zinc</keyword>
<dbReference type="Pfam" id="PF04389">
    <property type="entry name" value="Peptidase_M28"/>
    <property type="match status" value="1"/>
</dbReference>
<dbReference type="PANTHER" id="PTHR12147">
    <property type="entry name" value="METALLOPEPTIDASE M28 FAMILY MEMBER"/>
    <property type="match status" value="1"/>
</dbReference>
<evidence type="ECO:0000256" key="1">
    <source>
        <dbReference type="ARBA" id="ARBA00022438"/>
    </source>
</evidence>
<proteinExistence type="predicted"/>
<dbReference type="Gene3D" id="2.40.128.130">
    <property type="entry name" value="Autotransporter beta-domain"/>
    <property type="match status" value="1"/>
</dbReference>
<keyword evidence="1" id="KW-0031">Aminopeptidase</keyword>
<dbReference type="SUPFAM" id="SSF103515">
    <property type="entry name" value="Autotransporter"/>
    <property type="match status" value="1"/>
</dbReference>
<feature type="signal peptide" evidence="7">
    <location>
        <begin position="1"/>
        <end position="26"/>
    </location>
</feature>
<evidence type="ECO:0000256" key="6">
    <source>
        <dbReference type="ARBA" id="ARBA00022833"/>
    </source>
</evidence>
<dbReference type="Pfam" id="PF03797">
    <property type="entry name" value="Autotransporter"/>
    <property type="match status" value="1"/>
</dbReference>
<reference evidence="9 10" key="1">
    <citation type="submission" date="2015-11" db="EMBL/GenBank/DDBJ databases">
        <title>Permanent draft genome of Psychrobacter piscatorii LQ58.</title>
        <authorList>
            <person name="Zhou M."/>
            <person name="Dong B."/>
            <person name="Liu Q."/>
        </authorList>
    </citation>
    <scope>NUCLEOTIDE SEQUENCE [LARGE SCALE GENOMIC DNA]</scope>
    <source>
        <strain evidence="9 10">LQ58</strain>
    </source>
</reference>
<dbReference type="InterPro" id="IPR036709">
    <property type="entry name" value="Autotransporte_beta_dom_sf"/>
</dbReference>
<dbReference type="GO" id="GO:0008235">
    <property type="term" value="F:metalloexopeptidase activity"/>
    <property type="evidence" value="ECO:0007669"/>
    <property type="project" value="InterPro"/>
</dbReference>
<organism evidence="9 10">
    <name type="scientific">Psychrobacter piscatorii</name>
    <dbReference type="NCBI Taxonomy" id="554343"/>
    <lineage>
        <taxon>Bacteria</taxon>
        <taxon>Pseudomonadati</taxon>
        <taxon>Pseudomonadota</taxon>
        <taxon>Gammaproteobacteria</taxon>
        <taxon>Moraxellales</taxon>
        <taxon>Moraxellaceae</taxon>
        <taxon>Psychrobacter</taxon>
    </lineage>
</organism>
<dbReference type="Gene3D" id="3.40.630.10">
    <property type="entry name" value="Zn peptidases"/>
    <property type="match status" value="1"/>
</dbReference>
<name>A0A0T6DQ21_9GAMM</name>
<dbReference type="GO" id="GO:0046872">
    <property type="term" value="F:metal ion binding"/>
    <property type="evidence" value="ECO:0007669"/>
    <property type="project" value="UniProtKB-KW"/>
</dbReference>
<keyword evidence="2" id="KW-0645">Protease</keyword>
<feature type="chain" id="PRO_5006669004" description="Autotransporter domain-containing protein" evidence="7">
    <location>
        <begin position="27"/>
        <end position="683"/>
    </location>
</feature>
<dbReference type="InterPro" id="IPR005546">
    <property type="entry name" value="Autotransporte_beta"/>
</dbReference>
<dbReference type="STRING" id="554343.AS194_10685"/>